<feature type="region of interest" description="Disordered" evidence="1">
    <location>
        <begin position="37"/>
        <end position="83"/>
    </location>
</feature>
<evidence type="ECO:0000256" key="1">
    <source>
        <dbReference type="SAM" id="MobiDB-lite"/>
    </source>
</evidence>
<feature type="compositionally biased region" description="Basic residues" evidence="1">
    <location>
        <begin position="62"/>
        <end position="71"/>
    </location>
</feature>
<dbReference type="AlphaFoldDB" id="A0A0A2KBY1"/>
<evidence type="ECO:0000313" key="3">
    <source>
        <dbReference type="Proteomes" id="UP000030104"/>
    </source>
</evidence>
<name>A0A0A2KBY1_PENIT</name>
<reference evidence="2 3" key="1">
    <citation type="journal article" date="2015" name="Mol. Plant Microbe Interact.">
        <title>Genome, transcriptome, and functional analyses of Penicillium expansum provide new insights into secondary metabolism and pathogenicity.</title>
        <authorList>
            <person name="Ballester A.R."/>
            <person name="Marcet-Houben M."/>
            <person name="Levin E."/>
            <person name="Sela N."/>
            <person name="Selma-Lazaro C."/>
            <person name="Carmona L."/>
            <person name="Wisniewski M."/>
            <person name="Droby S."/>
            <person name="Gonzalez-Candelas L."/>
            <person name="Gabaldon T."/>
        </authorList>
    </citation>
    <scope>NUCLEOTIDE SEQUENCE [LARGE SCALE GENOMIC DNA]</scope>
    <source>
        <strain evidence="2 3">PHI-1</strain>
    </source>
</reference>
<proteinExistence type="predicted"/>
<organism evidence="2 3">
    <name type="scientific">Penicillium italicum</name>
    <name type="common">Blue mold</name>
    <dbReference type="NCBI Taxonomy" id="40296"/>
    <lineage>
        <taxon>Eukaryota</taxon>
        <taxon>Fungi</taxon>
        <taxon>Dikarya</taxon>
        <taxon>Ascomycota</taxon>
        <taxon>Pezizomycotina</taxon>
        <taxon>Eurotiomycetes</taxon>
        <taxon>Eurotiomycetidae</taxon>
        <taxon>Eurotiales</taxon>
        <taxon>Aspergillaceae</taxon>
        <taxon>Penicillium</taxon>
    </lineage>
</organism>
<evidence type="ECO:0000313" key="2">
    <source>
        <dbReference type="EMBL" id="KGO65332.1"/>
    </source>
</evidence>
<keyword evidence="3" id="KW-1185">Reference proteome</keyword>
<dbReference type="Pfam" id="PF10685">
    <property type="entry name" value="KGG"/>
    <property type="match status" value="1"/>
</dbReference>
<dbReference type="PhylomeDB" id="A0A0A2KBY1"/>
<dbReference type="STRING" id="40296.A0A0A2KBY1"/>
<protein>
    <submittedName>
        <fullName evidence="2">Uncharacterized protein</fullName>
    </submittedName>
</protein>
<sequence length="100" mass="10986">MALITGTRIISRPLLRQLSSAQSVNVGLWHRCSVTTVPPSNRPHHPNPGNFANRSREELSKIGHKGGKKGGKATGVGGFHNMDPEKQVSMLQHQLMRRPC</sequence>
<dbReference type="Proteomes" id="UP000030104">
    <property type="component" value="Unassembled WGS sequence"/>
</dbReference>
<dbReference type="EMBL" id="JQGA01001510">
    <property type="protein sequence ID" value="KGO65332.1"/>
    <property type="molecule type" value="Genomic_DNA"/>
</dbReference>
<gene>
    <name evidence="2" type="ORF">PITC_016000</name>
</gene>
<dbReference type="InterPro" id="IPR019626">
    <property type="entry name" value="Stress-induced_KGG_rpt"/>
</dbReference>
<accession>A0A0A2KBY1</accession>
<comment type="caution">
    <text evidence="2">The sequence shown here is derived from an EMBL/GenBank/DDBJ whole genome shotgun (WGS) entry which is preliminary data.</text>
</comment>
<dbReference type="OrthoDB" id="2137750at2759"/>
<dbReference type="HOGENOM" id="CLU_2307008_0_0_1"/>